<dbReference type="InterPro" id="IPR036116">
    <property type="entry name" value="FN3_sf"/>
</dbReference>
<dbReference type="FunFam" id="2.60.40.10:FF:001452">
    <property type="entry name" value="Uncharacterized protein, isoform F"/>
    <property type="match status" value="1"/>
</dbReference>
<organism evidence="15 16">
    <name type="scientific">Oryzias sinensis</name>
    <name type="common">Chinese medaka</name>
    <dbReference type="NCBI Taxonomy" id="183150"/>
    <lineage>
        <taxon>Eukaryota</taxon>
        <taxon>Metazoa</taxon>
        <taxon>Chordata</taxon>
        <taxon>Craniata</taxon>
        <taxon>Vertebrata</taxon>
        <taxon>Euteleostomi</taxon>
        <taxon>Actinopterygii</taxon>
        <taxon>Neopterygii</taxon>
        <taxon>Teleostei</taxon>
        <taxon>Neoteleostei</taxon>
        <taxon>Acanthomorphata</taxon>
        <taxon>Ovalentaria</taxon>
        <taxon>Atherinomorphae</taxon>
        <taxon>Beloniformes</taxon>
        <taxon>Adrianichthyidae</taxon>
        <taxon>Oryziinae</taxon>
        <taxon>Oryzias</taxon>
    </lineage>
</organism>
<dbReference type="FunFam" id="2.60.40.10:FF:000636">
    <property type="entry name" value="Neural cell adhesion molecule 2"/>
    <property type="match status" value="1"/>
</dbReference>
<dbReference type="AlphaFoldDB" id="A0A8C7YQZ6"/>
<evidence type="ECO:0000259" key="14">
    <source>
        <dbReference type="PROSITE" id="PS50853"/>
    </source>
</evidence>
<keyword evidence="10" id="KW-0393">Immunoglobulin domain</keyword>
<dbReference type="InterPro" id="IPR050958">
    <property type="entry name" value="Cell_Adh-Cytoskel_Orgn"/>
</dbReference>
<dbReference type="SUPFAM" id="SSF49265">
    <property type="entry name" value="Fibronectin type III"/>
    <property type="match status" value="1"/>
</dbReference>
<keyword evidence="2 12" id="KW-0812">Transmembrane</keyword>
<keyword evidence="6 12" id="KW-1133">Transmembrane helix</keyword>
<evidence type="ECO:0000256" key="9">
    <source>
        <dbReference type="ARBA" id="ARBA00023180"/>
    </source>
</evidence>
<keyword evidence="7 12" id="KW-0472">Membrane</keyword>
<dbReference type="InterPro" id="IPR003598">
    <property type="entry name" value="Ig_sub2"/>
</dbReference>
<dbReference type="FunFam" id="2.60.40.10:FF:000173">
    <property type="entry name" value="Neural cell adhesion molecule 1"/>
    <property type="match status" value="1"/>
</dbReference>
<keyword evidence="3" id="KW-0732">Signal</keyword>
<proteinExistence type="predicted"/>
<reference evidence="15" key="2">
    <citation type="submission" date="2025-09" db="UniProtKB">
        <authorList>
            <consortium name="Ensembl"/>
        </authorList>
    </citation>
    <scope>IDENTIFICATION</scope>
</reference>
<keyword evidence="5" id="KW-0130">Cell adhesion</keyword>
<protein>
    <submittedName>
        <fullName evidence="15">Neural cell adhesion molecule 1b</fullName>
    </submittedName>
</protein>
<reference evidence="15" key="1">
    <citation type="submission" date="2025-08" db="UniProtKB">
        <authorList>
            <consortium name="Ensembl"/>
        </authorList>
    </citation>
    <scope>IDENTIFICATION</scope>
</reference>
<evidence type="ECO:0000256" key="11">
    <source>
        <dbReference type="SAM" id="MobiDB-lite"/>
    </source>
</evidence>
<dbReference type="InterPro" id="IPR003961">
    <property type="entry name" value="FN3_dom"/>
</dbReference>
<evidence type="ECO:0000256" key="1">
    <source>
        <dbReference type="ARBA" id="ARBA00004167"/>
    </source>
</evidence>
<dbReference type="PANTHER" id="PTHR45080">
    <property type="entry name" value="CONTACTIN 5"/>
    <property type="match status" value="1"/>
</dbReference>
<keyword evidence="4" id="KW-0677">Repeat</keyword>
<dbReference type="Pfam" id="PF13927">
    <property type="entry name" value="Ig_3"/>
    <property type="match status" value="1"/>
</dbReference>
<accession>A0A8C7YQZ6</accession>
<dbReference type="InterPro" id="IPR036179">
    <property type="entry name" value="Ig-like_dom_sf"/>
</dbReference>
<feature type="domain" description="Fibronectin type-III" evidence="14">
    <location>
        <begin position="366"/>
        <end position="464"/>
    </location>
</feature>
<dbReference type="Pfam" id="PF07679">
    <property type="entry name" value="I-set"/>
    <property type="match status" value="2"/>
</dbReference>
<comment type="subcellular location">
    <subcellularLocation>
        <location evidence="1">Membrane</location>
        <topology evidence="1">Single-pass membrane protein</topology>
    </subcellularLocation>
</comment>
<dbReference type="GeneTree" id="ENSGT00940000155743"/>
<dbReference type="InterPro" id="IPR009138">
    <property type="entry name" value="Neural_cell_adh"/>
</dbReference>
<dbReference type="GO" id="GO:0008046">
    <property type="term" value="F:axon guidance receptor activity"/>
    <property type="evidence" value="ECO:0007669"/>
    <property type="project" value="TreeGrafter"/>
</dbReference>
<dbReference type="Ensembl" id="ENSOSIT00000034276.1">
    <property type="protein sequence ID" value="ENSOSIP00000032514.1"/>
    <property type="gene ID" value="ENSOSIG00000016175.1"/>
</dbReference>
<evidence type="ECO:0000313" key="16">
    <source>
        <dbReference type="Proteomes" id="UP000694383"/>
    </source>
</evidence>
<dbReference type="GO" id="GO:0043025">
    <property type="term" value="C:neuronal cell body"/>
    <property type="evidence" value="ECO:0007669"/>
    <property type="project" value="TreeGrafter"/>
</dbReference>
<dbReference type="GO" id="GO:0030424">
    <property type="term" value="C:axon"/>
    <property type="evidence" value="ECO:0007669"/>
    <property type="project" value="TreeGrafter"/>
</dbReference>
<feature type="domain" description="Ig-like" evidence="13">
    <location>
        <begin position="272"/>
        <end position="360"/>
    </location>
</feature>
<evidence type="ECO:0000256" key="8">
    <source>
        <dbReference type="ARBA" id="ARBA00023157"/>
    </source>
</evidence>
<keyword evidence="8" id="KW-1015">Disulfide bond</keyword>
<name>A0A8C7YQZ6_9TELE</name>
<feature type="domain" description="Fibronectin type-III" evidence="14">
    <location>
        <begin position="466"/>
        <end position="561"/>
    </location>
</feature>
<dbReference type="PANTHER" id="PTHR45080:SF29">
    <property type="entry name" value="NEURAL CELL ADHESION MOLECULE 1-LIKE ISOFORM X1"/>
    <property type="match status" value="1"/>
</dbReference>
<dbReference type="FunFam" id="2.60.40.10:FF:001932">
    <property type="entry name" value="Neural cell adhesion molecule 1a"/>
    <property type="match status" value="1"/>
</dbReference>
<feature type="domain" description="Ig-like" evidence="13">
    <location>
        <begin position="174"/>
        <end position="267"/>
    </location>
</feature>
<dbReference type="CDD" id="cd00096">
    <property type="entry name" value="Ig"/>
    <property type="match status" value="1"/>
</dbReference>
<dbReference type="PROSITE" id="PS50835">
    <property type="entry name" value="IG_LIKE"/>
    <property type="match status" value="3"/>
</dbReference>
<dbReference type="Gene3D" id="2.60.40.10">
    <property type="entry name" value="Immunoglobulins"/>
    <property type="match status" value="6"/>
</dbReference>
<dbReference type="Proteomes" id="UP000694383">
    <property type="component" value="Unplaced"/>
</dbReference>
<dbReference type="PRINTS" id="PR01838">
    <property type="entry name" value="NCAMFAMILY"/>
</dbReference>
<dbReference type="InterPro" id="IPR013098">
    <property type="entry name" value="Ig_I-set"/>
</dbReference>
<dbReference type="InterPro" id="IPR003599">
    <property type="entry name" value="Ig_sub"/>
</dbReference>
<evidence type="ECO:0000256" key="7">
    <source>
        <dbReference type="ARBA" id="ARBA00023136"/>
    </source>
</evidence>
<evidence type="ECO:0000313" key="15">
    <source>
        <dbReference type="Ensembl" id="ENSOSIP00000032514.1"/>
    </source>
</evidence>
<evidence type="ECO:0000256" key="4">
    <source>
        <dbReference type="ARBA" id="ARBA00022737"/>
    </source>
</evidence>
<evidence type="ECO:0000256" key="2">
    <source>
        <dbReference type="ARBA" id="ARBA00022692"/>
    </source>
</evidence>
<dbReference type="SUPFAM" id="SSF48726">
    <property type="entry name" value="Immunoglobulin"/>
    <property type="match status" value="4"/>
</dbReference>
<sequence>HLQVHVVISFLTGIIPAHGEISLGESKFFMCEVRFKILSNNHLQIHGIKKTDEGLYTCEARLMARGEIDLRVIKVIVNVRPTVRILQSELNATADVGQPAKMTCAVDGFPEPMVTWTRNGVDLEAGEKYSFNEDGSEITIMDVTKLDEGEYTCIAKNKAGKDDKELSLRVFVKPKITYIMNQTSSEMDEQVTLTCEASGDPTPTISWSSGDHVFTEGEQSPDGNVVVRSDARVSSLTLKYVKYTDAGQYLCTARSAIGEDDQRAYLEVRYTPKISGTVAVYTWERNPVNITCEVKAFPSDVSTVWLRDGLQLPNSNTSNIKIFRTPTSSYLQVTPEYESDFGSYNCTASNEMGTESKEFLLIQAEVPSVPSIVEVRPFSTTALIQYEEPESTGGVPVLKYKALWRMKGKGDWMQRVYEATDDSSNEVTITGLKPETSYELKLTAINGKGESERSLAEFFKTQPVRNPNPPKLEGTLQPKGNSLKVSWTKQDDGGSPILHYLVRYKPVSAWKPEIRQPSDSEYVVLRGLKWDTEYNIYVVAENEKGKSTPATMSFKTSSKPEAIPGTLPQVTHTRVWILVVAFVLLLLAVDVTCFFVNKCGLIMCLCGKSGTGTKGNNLEEGKAAFMKDESKEPIVEVRTEDECTANHNAAGPIEPNETTPLTKPE</sequence>
<dbReference type="GO" id="GO:0007156">
    <property type="term" value="P:homophilic cell adhesion via plasma membrane adhesion molecules"/>
    <property type="evidence" value="ECO:0007669"/>
    <property type="project" value="TreeGrafter"/>
</dbReference>
<dbReference type="PROSITE" id="PS50853">
    <property type="entry name" value="FN3"/>
    <property type="match status" value="2"/>
</dbReference>
<dbReference type="InterPro" id="IPR013783">
    <property type="entry name" value="Ig-like_fold"/>
</dbReference>
<dbReference type="GO" id="GO:0005886">
    <property type="term" value="C:plasma membrane"/>
    <property type="evidence" value="ECO:0007669"/>
    <property type="project" value="TreeGrafter"/>
</dbReference>
<dbReference type="SMART" id="SM00060">
    <property type="entry name" value="FN3"/>
    <property type="match status" value="2"/>
</dbReference>
<keyword evidence="16" id="KW-1185">Reference proteome</keyword>
<feature type="compositionally biased region" description="Polar residues" evidence="11">
    <location>
        <begin position="656"/>
        <end position="665"/>
    </location>
</feature>
<feature type="domain" description="Ig-like" evidence="13">
    <location>
        <begin position="81"/>
        <end position="167"/>
    </location>
</feature>
<evidence type="ECO:0000256" key="10">
    <source>
        <dbReference type="ARBA" id="ARBA00023319"/>
    </source>
</evidence>
<dbReference type="InterPro" id="IPR007110">
    <property type="entry name" value="Ig-like_dom"/>
</dbReference>
<evidence type="ECO:0000256" key="5">
    <source>
        <dbReference type="ARBA" id="ARBA00022889"/>
    </source>
</evidence>
<evidence type="ECO:0000256" key="6">
    <source>
        <dbReference type="ARBA" id="ARBA00022989"/>
    </source>
</evidence>
<dbReference type="GO" id="GO:0050808">
    <property type="term" value="P:synapse organization"/>
    <property type="evidence" value="ECO:0007669"/>
    <property type="project" value="TreeGrafter"/>
</dbReference>
<dbReference type="CDD" id="cd00063">
    <property type="entry name" value="FN3"/>
    <property type="match status" value="2"/>
</dbReference>
<evidence type="ECO:0000256" key="12">
    <source>
        <dbReference type="SAM" id="Phobius"/>
    </source>
</evidence>
<feature type="transmembrane region" description="Helical" evidence="12">
    <location>
        <begin position="575"/>
        <end position="596"/>
    </location>
</feature>
<evidence type="ECO:0000259" key="13">
    <source>
        <dbReference type="PROSITE" id="PS50835"/>
    </source>
</evidence>
<dbReference type="SMART" id="SM00409">
    <property type="entry name" value="IG"/>
    <property type="match status" value="4"/>
</dbReference>
<feature type="region of interest" description="Disordered" evidence="11">
    <location>
        <begin position="644"/>
        <end position="665"/>
    </location>
</feature>
<dbReference type="Pfam" id="PF00041">
    <property type="entry name" value="fn3"/>
    <property type="match status" value="2"/>
</dbReference>
<keyword evidence="9" id="KW-0325">Glycoprotein</keyword>
<dbReference type="SMART" id="SM00408">
    <property type="entry name" value="IGc2"/>
    <property type="match status" value="3"/>
</dbReference>
<evidence type="ECO:0000256" key="3">
    <source>
        <dbReference type="ARBA" id="ARBA00022729"/>
    </source>
</evidence>